<organism evidence="2 3">
    <name type="scientific">Oryza sativa subsp. indica</name>
    <name type="common">Rice</name>
    <dbReference type="NCBI Taxonomy" id="39946"/>
    <lineage>
        <taxon>Eukaryota</taxon>
        <taxon>Viridiplantae</taxon>
        <taxon>Streptophyta</taxon>
        <taxon>Embryophyta</taxon>
        <taxon>Tracheophyta</taxon>
        <taxon>Spermatophyta</taxon>
        <taxon>Magnoliopsida</taxon>
        <taxon>Liliopsida</taxon>
        <taxon>Poales</taxon>
        <taxon>Poaceae</taxon>
        <taxon>BOP clade</taxon>
        <taxon>Oryzoideae</taxon>
        <taxon>Oryzeae</taxon>
        <taxon>Oryzinae</taxon>
        <taxon>Oryza</taxon>
        <taxon>Oryza sativa</taxon>
    </lineage>
</organism>
<dbReference type="HOGENOM" id="CLU_2201229_0_0_1"/>
<feature type="compositionally biased region" description="Basic and acidic residues" evidence="1">
    <location>
        <begin position="72"/>
        <end position="91"/>
    </location>
</feature>
<feature type="region of interest" description="Disordered" evidence="1">
    <location>
        <begin position="36"/>
        <end position="91"/>
    </location>
</feature>
<keyword evidence="3" id="KW-1185">Reference proteome</keyword>
<sequence>MGIALGFEGVITVAIKEQLRHLCRFPDFARTKARVTKREQIGRARNRRGVRGIGRGRGGEGGEAWRGSAMQEEERMRRSEHNAVRAAERDAGGGERCGAVSALWWGGIA</sequence>
<evidence type="ECO:0000313" key="3">
    <source>
        <dbReference type="Proteomes" id="UP000007015"/>
    </source>
</evidence>
<gene>
    <name evidence="2" type="ORF">OsI_12338</name>
</gene>
<accession>A2XIS8</accession>
<dbReference type="OMA" id="CRFPDFA"/>
<dbReference type="EMBL" id="CM000128">
    <property type="protein sequence ID" value="EAY90738.1"/>
    <property type="molecule type" value="Genomic_DNA"/>
</dbReference>
<protein>
    <submittedName>
        <fullName evidence="2">Uncharacterized protein</fullName>
    </submittedName>
</protein>
<evidence type="ECO:0000313" key="2">
    <source>
        <dbReference type="EMBL" id="EAY90738.1"/>
    </source>
</evidence>
<reference evidence="2 3" key="1">
    <citation type="journal article" date="2005" name="PLoS Biol.">
        <title>The genomes of Oryza sativa: a history of duplications.</title>
        <authorList>
            <person name="Yu J."/>
            <person name="Wang J."/>
            <person name="Lin W."/>
            <person name="Li S."/>
            <person name="Li H."/>
            <person name="Zhou J."/>
            <person name="Ni P."/>
            <person name="Dong W."/>
            <person name="Hu S."/>
            <person name="Zeng C."/>
            <person name="Zhang J."/>
            <person name="Zhang Y."/>
            <person name="Li R."/>
            <person name="Xu Z."/>
            <person name="Li S."/>
            <person name="Li X."/>
            <person name="Zheng H."/>
            <person name="Cong L."/>
            <person name="Lin L."/>
            <person name="Yin J."/>
            <person name="Geng J."/>
            <person name="Li G."/>
            <person name="Shi J."/>
            <person name="Liu J."/>
            <person name="Lv H."/>
            <person name="Li J."/>
            <person name="Wang J."/>
            <person name="Deng Y."/>
            <person name="Ran L."/>
            <person name="Shi X."/>
            <person name="Wang X."/>
            <person name="Wu Q."/>
            <person name="Li C."/>
            <person name="Ren X."/>
            <person name="Wang J."/>
            <person name="Wang X."/>
            <person name="Li D."/>
            <person name="Liu D."/>
            <person name="Zhang X."/>
            <person name="Ji Z."/>
            <person name="Zhao W."/>
            <person name="Sun Y."/>
            <person name="Zhang Z."/>
            <person name="Bao J."/>
            <person name="Han Y."/>
            <person name="Dong L."/>
            <person name="Ji J."/>
            <person name="Chen P."/>
            <person name="Wu S."/>
            <person name="Liu J."/>
            <person name="Xiao Y."/>
            <person name="Bu D."/>
            <person name="Tan J."/>
            <person name="Yang L."/>
            <person name="Ye C."/>
            <person name="Zhang J."/>
            <person name="Xu J."/>
            <person name="Zhou Y."/>
            <person name="Yu Y."/>
            <person name="Zhang B."/>
            <person name="Zhuang S."/>
            <person name="Wei H."/>
            <person name="Liu B."/>
            <person name="Lei M."/>
            <person name="Yu H."/>
            <person name="Li Y."/>
            <person name="Xu H."/>
            <person name="Wei S."/>
            <person name="He X."/>
            <person name="Fang L."/>
            <person name="Zhang Z."/>
            <person name="Zhang Y."/>
            <person name="Huang X."/>
            <person name="Su Z."/>
            <person name="Tong W."/>
            <person name="Li J."/>
            <person name="Tong Z."/>
            <person name="Li S."/>
            <person name="Ye J."/>
            <person name="Wang L."/>
            <person name="Fang L."/>
            <person name="Lei T."/>
            <person name="Chen C."/>
            <person name="Chen H."/>
            <person name="Xu Z."/>
            <person name="Li H."/>
            <person name="Huang H."/>
            <person name="Zhang F."/>
            <person name="Xu H."/>
            <person name="Li N."/>
            <person name="Zhao C."/>
            <person name="Li S."/>
            <person name="Dong L."/>
            <person name="Huang Y."/>
            <person name="Li L."/>
            <person name="Xi Y."/>
            <person name="Qi Q."/>
            <person name="Li W."/>
            <person name="Zhang B."/>
            <person name="Hu W."/>
            <person name="Zhang Y."/>
            <person name="Tian X."/>
            <person name="Jiao Y."/>
            <person name="Liang X."/>
            <person name="Jin J."/>
            <person name="Gao L."/>
            <person name="Zheng W."/>
            <person name="Hao B."/>
            <person name="Liu S."/>
            <person name="Wang W."/>
            <person name="Yuan L."/>
            <person name="Cao M."/>
            <person name="McDermott J."/>
            <person name="Samudrala R."/>
            <person name="Wang J."/>
            <person name="Wong G.K."/>
            <person name="Yang H."/>
        </authorList>
    </citation>
    <scope>NUCLEOTIDE SEQUENCE [LARGE SCALE GENOMIC DNA]</scope>
    <source>
        <strain evidence="3">cv. 93-11</strain>
    </source>
</reference>
<evidence type="ECO:0000256" key="1">
    <source>
        <dbReference type="SAM" id="MobiDB-lite"/>
    </source>
</evidence>
<dbReference type="Proteomes" id="UP000007015">
    <property type="component" value="Chromosome 3"/>
</dbReference>
<name>A2XIS8_ORYSI</name>
<dbReference type="Gramene" id="BGIOSGA010385-TA">
    <property type="protein sequence ID" value="BGIOSGA010385-PA"/>
    <property type="gene ID" value="BGIOSGA010385"/>
</dbReference>
<dbReference type="AlphaFoldDB" id="A2XIS8"/>
<feature type="compositionally biased region" description="Gly residues" evidence="1">
    <location>
        <begin position="51"/>
        <end position="64"/>
    </location>
</feature>
<proteinExistence type="predicted"/>